<dbReference type="AlphaFoldDB" id="A0A8E2B5U9"/>
<evidence type="ECO:0000256" key="3">
    <source>
        <dbReference type="ARBA" id="ARBA00022989"/>
    </source>
</evidence>
<gene>
    <name evidence="7" type="ORF">H5411_24835</name>
</gene>
<protein>
    <submittedName>
        <fullName evidence="7">DoxX family membrane protein</fullName>
    </submittedName>
</protein>
<keyword evidence="3 6" id="KW-1133">Transmembrane helix</keyword>
<keyword evidence="4 6" id="KW-0472">Membrane</keyword>
<dbReference type="InterPro" id="IPR032808">
    <property type="entry name" value="DoxX"/>
</dbReference>
<accession>A0A8E2B5U9</accession>
<evidence type="ECO:0000256" key="4">
    <source>
        <dbReference type="ARBA" id="ARBA00023136"/>
    </source>
</evidence>
<evidence type="ECO:0000256" key="1">
    <source>
        <dbReference type="ARBA" id="ARBA00004141"/>
    </source>
</evidence>
<feature type="transmembrane region" description="Helical" evidence="6">
    <location>
        <begin position="20"/>
        <end position="39"/>
    </location>
</feature>
<evidence type="ECO:0000256" key="2">
    <source>
        <dbReference type="ARBA" id="ARBA00022692"/>
    </source>
</evidence>
<dbReference type="RefSeq" id="WP_183125184.1">
    <property type="nucleotide sequence ID" value="NZ_JACJHR010000037.1"/>
</dbReference>
<dbReference type="EMBL" id="JACJHR010000037">
    <property type="protein sequence ID" value="MBB2502351.1"/>
    <property type="molecule type" value="Genomic_DNA"/>
</dbReference>
<comment type="caution">
    <text evidence="7">The sequence shown here is derived from an EMBL/GenBank/DDBJ whole genome shotgun (WGS) entry which is preliminary data.</text>
</comment>
<reference evidence="7 8" key="1">
    <citation type="submission" date="2020-08" db="EMBL/GenBank/DDBJ databases">
        <title>Amycolatopsis echigonensis JCM 21831.</title>
        <authorList>
            <person name="Tedsree N."/>
            <person name="Kuncharoen N."/>
            <person name="Likhitwitayawuid K."/>
            <person name="Tanasupawat S."/>
        </authorList>
    </citation>
    <scope>NUCLEOTIDE SEQUENCE [LARGE SCALE GENOMIC DNA]</scope>
    <source>
        <strain evidence="7 8">JCM 21831</strain>
    </source>
</reference>
<comment type="subcellular location">
    <subcellularLocation>
        <location evidence="1">Membrane</location>
        <topology evidence="1">Multi-pass membrane protein</topology>
    </subcellularLocation>
</comment>
<evidence type="ECO:0000256" key="6">
    <source>
        <dbReference type="SAM" id="Phobius"/>
    </source>
</evidence>
<name>A0A8E2B5U9_9PSEU</name>
<dbReference type="Pfam" id="PF07681">
    <property type="entry name" value="DoxX"/>
    <property type="match status" value="1"/>
</dbReference>
<dbReference type="GO" id="GO:0016020">
    <property type="term" value="C:membrane"/>
    <property type="evidence" value="ECO:0007669"/>
    <property type="project" value="UniProtKB-SubCell"/>
</dbReference>
<evidence type="ECO:0000313" key="8">
    <source>
        <dbReference type="Proteomes" id="UP000550260"/>
    </source>
</evidence>
<evidence type="ECO:0000313" key="7">
    <source>
        <dbReference type="EMBL" id="MBB2502351.1"/>
    </source>
</evidence>
<dbReference type="Proteomes" id="UP000550260">
    <property type="component" value="Unassembled WGS sequence"/>
</dbReference>
<evidence type="ECO:0000256" key="5">
    <source>
        <dbReference type="SAM" id="MobiDB-lite"/>
    </source>
</evidence>
<feature type="region of interest" description="Disordered" evidence="5">
    <location>
        <begin position="47"/>
        <end position="70"/>
    </location>
</feature>
<proteinExistence type="predicted"/>
<sequence>MPTWRAQFFALLGGTSELAGGLLLMLGLLTPLAAATVMVNRGRRRGAWSAPPWGPGGFGAADNVLRSDPR</sequence>
<keyword evidence="2 6" id="KW-0812">Transmembrane</keyword>
<organism evidence="7 8">
    <name type="scientific">Amycolatopsis echigonensis</name>
    <dbReference type="NCBI Taxonomy" id="2576905"/>
    <lineage>
        <taxon>Bacteria</taxon>
        <taxon>Bacillati</taxon>
        <taxon>Actinomycetota</taxon>
        <taxon>Actinomycetes</taxon>
        <taxon>Pseudonocardiales</taxon>
        <taxon>Pseudonocardiaceae</taxon>
        <taxon>Amycolatopsis</taxon>
    </lineage>
</organism>